<accession>A0A8D0BKP2</accession>
<evidence type="ECO:0000313" key="2">
    <source>
        <dbReference type="Proteomes" id="UP000694421"/>
    </source>
</evidence>
<dbReference type="Ensembl" id="ENSSMRT00000006366.1">
    <property type="protein sequence ID" value="ENSSMRP00000005416.1"/>
    <property type="gene ID" value="ENSSMRG00000004411.1"/>
</dbReference>
<dbReference type="Proteomes" id="UP000694421">
    <property type="component" value="Unplaced"/>
</dbReference>
<name>A0A8D0BKP2_SALMN</name>
<dbReference type="AlphaFoldDB" id="A0A8D0BKP2"/>
<keyword evidence="2" id="KW-1185">Reference proteome</keyword>
<reference evidence="1" key="2">
    <citation type="submission" date="2025-09" db="UniProtKB">
        <authorList>
            <consortium name="Ensembl"/>
        </authorList>
    </citation>
    <scope>IDENTIFICATION</scope>
</reference>
<evidence type="ECO:0000313" key="1">
    <source>
        <dbReference type="Ensembl" id="ENSSMRP00000005416.1"/>
    </source>
</evidence>
<reference evidence="1" key="1">
    <citation type="submission" date="2025-08" db="UniProtKB">
        <authorList>
            <consortium name="Ensembl"/>
        </authorList>
    </citation>
    <scope>IDENTIFICATION</scope>
</reference>
<protein>
    <submittedName>
        <fullName evidence="1">Uncharacterized protein</fullName>
    </submittedName>
</protein>
<sequence>MGQPLKTVWKMELVQKAAVRLLTGVLGWTHITLVLKELPWYQFPTSLVRDSYRGCSMVRRRMKREA</sequence>
<organism evidence="1 2">
    <name type="scientific">Salvator merianae</name>
    <name type="common">Argentine black and white tegu</name>
    <name type="synonym">Tupinambis merianae</name>
    <dbReference type="NCBI Taxonomy" id="96440"/>
    <lineage>
        <taxon>Eukaryota</taxon>
        <taxon>Metazoa</taxon>
        <taxon>Chordata</taxon>
        <taxon>Craniata</taxon>
        <taxon>Vertebrata</taxon>
        <taxon>Euteleostomi</taxon>
        <taxon>Lepidosauria</taxon>
        <taxon>Squamata</taxon>
        <taxon>Bifurcata</taxon>
        <taxon>Unidentata</taxon>
        <taxon>Episquamata</taxon>
        <taxon>Laterata</taxon>
        <taxon>Teiioidea</taxon>
        <taxon>Teiidae</taxon>
        <taxon>Salvator</taxon>
    </lineage>
</organism>
<proteinExistence type="predicted"/>